<protein>
    <recommendedName>
        <fullName evidence="3">Tail sheath protein</fullName>
    </recommendedName>
</protein>
<evidence type="ECO:0000313" key="2">
    <source>
        <dbReference type="Proteomes" id="UP000832011"/>
    </source>
</evidence>
<accession>A0ABY4E727</accession>
<dbReference type="RefSeq" id="WP_058356874.1">
    <property type="nucleotide sequence ID" value="NZ_CABKVG010000010.1"/>
</dbReference>
<keyword evidence="2" id="KW-1185">Reference proteome</keyword>
<dbReference type="EMBL" id="CP091511">
    <property type="protein sequence ID" value="UOO89172.1"/>
    <property type="molecule type" value="Genomic_DNA"/>
</dbReference>
<evidence type="ECO:0000313" key="1">
    <source>
        <dbReference type="EMBL" id="UOO89172.1"/>
    </source>
</evidence>
<sequence length="547" mass="60457">MSGQNIYQMSPLIGQQPGVQINPAVDRTDRLLQESGDQTFAIVAKLSRGRIDTPMRVSADRLIRYCGRAGSLRVSELNSSYIQIVEAITTGAAAVVVSRLVSDEALNQFMVINHGTIDTNTPTSIDAIFTLSEEAPTGADWFAQIKVADCINEGVMVELSKGKSADQLTVKIRERKFNRAGKDIATGEVLYEVTGSTNVDAVDDSNQSTYIGDVAEKYYGDWLQIEINQQSHLILASDTLDGQTISKEMLPFSDTGNLTDANFVASADAIRKTGLQYRYIICDSANTALLNALYLAAVANNRKMIADVPGNLKPGAAIIWKNQFNFDAQDAMYTDWIWTPVKRQDPTQKNGIVLLSSVGQKVGYSCERNGRTNGFGLPPLHQPIAGSDFRLTGTNFTQIYEPDNVELADLAEARINPCIYQEYHNGSGWVWSDSLSGTEKTGISKLSSATEIVIWLMHYFGRYSKSHLQKPMTERIKKQKEEMEKILTWAEASGWLVPSVSLGGVAFTYEVARNIRYPDDRMDWTMNVSIEGVVRQVVGSTNMYSVD</sequence>
<proteinExistence type="predicted"/>
<organism evidence="1 2">
    <name type="scientific">Vitreoscilla massiliensis</name>
    <dbReference type="NCBI Taxonomy" id="1689272"/>
    <lineage>
        <taxon>Bacteria</taxon>
        <taxon>Pseudomonadati</taxon>
        <taxon>Pseudomonadota</taxon>
        <taxon>Betaproteobacteria</taxon>
        <taxon>Neisseriales</taxon>
        <taxon>Neisseriaceae</taxon>
        <taxon>Vitreoscilla</taxon>
    </lineage>
</organism>
<name>A0ABY4E727_9NEIS</name>
<dbReference type="Proteomes" id="UP000832011">
    <property type="component" value="Chromosome"/>
</dbReference>
<reference evidence="1 2" key="1">
    <citation type="journal article" date="2022" name="Res Sq">
        <title>Evolution of multicellular longitudinally dividing oral cavity symbionts (Neisseriaceae).</title>
        <authorList>
            <person name="Nyongesa S."/>
            <person name="Weber P."/>
            <person name="Bernet E."/>
            <person name="Pullido F."/>
            <person name="Nieckarz M."/>
            <person name="Delaby M."/>
            <person name="Nieves C."/>
            <person name="Viehboeck T."/>
            <person name="Krause N."/>
            <person name="Rivera-Millot A."/>
            <person name="Nakamura A."/>
            <person name="Vischer N."/>
            <person name="VanNieuwenhze M."/>
            <person name="Brun Y."/>
            <person name="Cava F."/>
            <person name="Bulgheresi S."/>
            <person name="Veyrier F."/>
        </authorList>
    </citation>
    <scope>NUCLEOTIDE SEQUENCE [LARGE SCALE GENOMIC DNA]</scope>
    <source>
        <strain evidence="1 2">SN4</strain>
    </source>
</reference>
<gene>
    <name evidence="1" type="ORF">LVJ82_17275</name>
</gene>
<evidence type="ECO:0008006" key="3">
    <source>
        <dbReference type="Google" id="ProtNLM"/>
    </source>
</evidence>